<dbReference type="AlphaFoldDB" id="A0A4Y7T9F3"/>
<dbReference type="EMBL" id="QPFP01000021">
    <property type="protein sequence ID" value="TEB30793.1"/>
    <property type="molecule type" value="Genomic_DNA"/>
</dbReference>
<evidence type="ECO:0000313" key="2">
    <source>
        <dbReference type="Proteomes" id="UP000298030"/>
    </source>
</evidence>
<accession>A0A4Y7T9F3</accession>
<dbReference type="Proteomes" id="UP000298030">
    <property type="component" value="Unassembled WGS sequence"/>
</dbReference>
<proteinExistence type="predicted"/>
<comment type="caution">
    <text evidence="1">The sequence shown here is derived from an EMBL/GenBank/DDBJ whole genome shotgun (WGS) entry which is preliminary data.</text>
</comment>
<name>A0A4Y7T9F3_COPMI</name>
<reference evidence="1 2" key="1">
    <citation type="journal article" date="2019" name="Nat. Ecol. Evol.">
        <title>Megaphylogeny resolves global patterns of mushroom evolution.</title>
        <authorList>
            <person name="Varga T."/>
            <person name="Krizsan K."/>
            <person name="Foldi C."/>
            <person name="Dima B."/>
            <person name="Sanchez-Garcia M."/>
            <person name="Sanchez-Ramirez S."/>
            <person name="Szollosi G.J."/>
            <person name="Szarkandi J.G."/>
            <person name="Papp V."/>
            <person name="Albert L."/>
            <person name="Andreopoulos W."/>
            <person name="Angelini C."/>
            <person name="Antonin V."/>
            <person name="Barry K.W."/>
            <person name="Bougher N.L."/>
            <person name="Buchanan P."/>
            <person name="Buyck B."/>
            <person name="Bense V."/>
            <person name="Catcheside P."/>
            <person name="Chovatia M."/>
            <person name="Cooper J."/>
            <person name="Damon W."/>
            <person name="Desjardin D."/>
            <person name="Finy P."/>
            <person name="Geml J."/>
            <person name="Haridas S."/>
            <person name="Hughes K."/>
            <person name="Justo A."/>
            <person name="Karasinski D."/>
            <person name="Kautmanova I."/>
            <person name="Kiss B."/>
            <person name="Kocsube S."/>
            <person name="Kotiranta H."/>
            <person name="LaButti K.M."/>
            <person name="Lechner B.E."/>
            <person name="Liimatainen K."/>
            <person name="Lipzen A."/>
            <person name="Lukacs Z."/>
            <person name="Mihaltcheva S."/>
            <person name="Morgado L.N."/>
            <person name="Niskanen T."/>
            <person name="Noordeloos M.E."/>
            <person name="Ohm R.A."/>
            <person name="Ortiz-Santana B."/>
            <person name="Ovrebo C."/>
            <person name="Racz N."/>
            <person name="Riley R."/>
            <person name="Savchenko A."/>
            <person name="Shiryaev A."/>
            <person name="Soop K."/>
            <person name="Spirin V."/>
            <person name="Szebenyi C."/>
            <person name="Tomsovsky M."/>
            <person name="Tulloss R.E."/>
            <person name="Uehling J."/>
            <person name="Grigoriev I.V."/>
            <person name="Vagvolgyi C."/>
            <person name="Papp T."/>
            <person name="Martin F.M."/>
            <person name="Miettinen O."/>
            <person name="Hibbett D.S."/>
            <person name="Nagy L.G."/>
        </authorList>
    </citation>
    <scope>NUCLEOTIDE SEQUENCE [LARGE SCALE GENOMIC DNA]</scope>
    <source>
        <strain evidence="1 2">FP101781</strain>
    </source>
</reference>
<gene>
    <name evidence="1" type="ORF">FA13DRAFT_497140</name>
</gene>
<protein>
    <submittedName>
        <fullName evidence="1">Uncharacterized protein</fullName>
    </submittedName>
</protein>
<dbReference type="STRING" id="71717.A0A4Y7T9F3"/>
<dbReference type="OrthoDB" id="339325at2759"/>
<sequence length="116" mass="12886">MMRILKDPFSSWVFTPPLRVAPLAAMPSALSQATLPLVRLVASTTTEEYSIIEVTGASSGSRVRELVYAKLQIPADNRHVYYIYPSEIGSYALGAAFTDRQLFTLCLERGDPNWFA</sequence>
<keyword evidence="2" id="KW-1185">Reference proteome</keyword>
<organism evidence="1 2">
    <name type="scientific">Coprinellus micaceus</name>
    <name type="common">Glistening ink-cap mushroom</name>
    <name type="synonym">Coprinus micaceus</name>
    <dbReference type="NCBI Taxonomy" id="71717"/>
    <lineage>
        <taxon>Eukaryota</taxon>
        <taxon>Fungi</taxon>
        <taxon>Dikarya</taxon>
        <taxon>Basidiomycota</taxon>
        <taxon>Agaricomycotina</taxon>
        <taxon>Agaricomycetes</taxon>
        <taxon>Agaricomycetidae</taxon>
        <taxon>Agaricales</taxon>
        <taxon>Agaricineae</taxon>
        <taxon>Psathyrellaceae</taxon>
        <taxon>Coprinellus</taxon>
    </lineage>
</organism>
<evidence type="ECO:0000313" key="1">
    <source>
        <dbReference type="EMBL" id="TEB30793.1"/>
    </source>
</evidence>